<dbReference type="InParanoid" id="Q3ZAI4"/>
<dbReference type="HOGENOM" id="CLU_3098020_0_0_0"/>
<accession>Q3ZAI4</accession>
<evidence type="ECO:0000313" key="2">
    <source>
        <dbReference type="Proteomes" id="UP000008289"/>
    </source>
</evidence>
<name>Q3ZAI4_DEHM1</name>
<proteinExistence type="predicted"/>
<dbReference type="Proteomes" id="UP000008289">
    <property type="component" value="Chromosome"/>
</dbReference>
<organism evidence="1 2">
    <name type="scientific">Dehalococcoides mccartyi (strain ATCC BAA-2266 / KCTC 15142 / 195)</name>
    <name type="common">Dehalococcoides ethenogenes (strain 195)</name>
    <dbReference type="NCBI Taxonomy" id="243164"/>
    <lineage>
        <taxon>Bacteria</taxon>
        <taxon>Bacillati</taxon>
        <taxon>Chloroflexota</taxon>
        <taxon>Dehalococcoidia</taxon>
        <taxon>Dehalococcoidales</taxon>
        <taxon>Dehalococcoidaceae</taxon>
        <taxon>Dehalococcoides</taxon>
    </lineage>
</organism>
<protein>
    <submittedName>
        <fullName evidence="1">Uncharacterized protein</fullName>
    </submittedName>
</protein>
<sequence>MTFPYCGLLSLKIDYSPPGIKGQAGFGYGINLEKIIPCKMVRSGGKYPLSE</sequence>
<dbReference type="EMBL" id="CP000027">
    <property type="protein sequence ID" value="AAW39166.1"/>
    <property type="molecule type" value="Genomic_DNA"/>
</dbReference>
<keyword evidence="2" id="KW-1185">Reference proteome</keyword>
<reference evidence="1 2" key="1">
    <citation type="journal article" date="2005" name="Science">
        <title>Genome sequence of the PCE-dechlorinating bacterium Dehalococcoides ethenogenes.</title>
        <authorList>
            <person name="Seshadri R."/>
            <person name="Adrian L."/>
            <person name="Fouts D.E."/>
            <person name="Eisen J.A."/>
            <person name="Phillippy A.M."/>
            <person name="Methe B.A."/>
            <person name="Ward N.L."/>
            <person name="Nelson W.C."/>
            <person name="Deboy R.T."/>
            <person name="Khouri H.M."/>
            <person name="Kolonay J.F."/>
            <person name="Dodson R.J."/>
            <person name="Daugherty S.C."/>
            <person name="Brinkac L.M."/>
            <person name="Sullivan S.A."/>
            <person name="Madupu R."/>
            <person name="Nelson K.E."/>
            <person name="Kang K.H."/>
            <person name="Impraim M."/>
            <person name="Tran K."/>
            <person name="Robinson J.M."/>
            <person name="Forberger H.A."/>
            <person name="Fraser C.M."/>
            <person name="Zinder S.H."/>
            <person name="Heidelberg J.F."/>
        </authorList>
    </citation>
    <scope>NUCLEOTIDE SEQUENCE [LARGE SCALE GENOMIC DNA]</scope>
    <source>
        <strain evidence="2">ATCC BAA-2266 / KCTC 15142 / 195</strain>
    </source>
</reference>
<evidence type="ECO:0000313" key="1">
    <source>
        <dbReference type="EMBL" id="AAW39166.1"/>
    </source>
</evidence>
<dbReference type="AlphaFoldDB" id="Q3ZAI4"/>
<gene>
    <name evidence="1" type="ordered locus">DET0010</name>
</gene>
<dbReference type="KEGG" id="det:DET0010"/>
<dbReference type="STRING" id="243164.DET0010"/>